<sequence>MNRFDIIQRIGSQYHIGNTETGEFSYVKALASVDKDIKNYQKGDNQQNHQFLDIRFENDRLAILVECKNKFSKWKKEKIQKQLQDYVRYEKAYSDKKIVAILAETDGDDVWVWYGQSVIIDDEHKKSDESIIKTFEEYENLCFGKVNDKIKVVDSIKILNEKLHSDGVNEKLRSQFVGTCLLALKNGLTYKNVSVTIDPNTGNSLSPEKVVINNIKSILSGLLSKSGDITDLNKAGKLSVLNNKVLDDQDIATLTYEEIKDILEFIDSNIVPYINDKNTAGQDLLNLFFTTFNKYVGKSDKNQAFTPDHICDFMSKAVGVNKNSRVLDPCCGFRVIIMTEANSSVKSKVLKLLPKLKTEETDGLCVA</sequence>
<gene>
    <name evidence="1" type="ORF">HMPREF9628_02033</name>
</gene>
<evidence type="ECO:0000313" key="2">
    <source>
        <dbReference type="Proteomes" id="UP000003379"/>
    </source>
</evidence>
<name>G9XEG3_9FIRM</name>
<dbReference type="SUPFAM" id="SSF53335">
    <property type="entry name" value="S-adenosyl-L-methionine-dependent methyltransferases"/>
    <property type="match status" value="1"/>
</dbReference>
<proteinExistence type="predicted"/>
<dbReference type="Proteomes" id="UP000003379">
    <property type="component" value="Unassembled WGS sequence"/>
</dbReference>
<dbReference type="EMBL" id="AFZG01000042">
    <property type="protein sequence ID" value="EHL18646.1"/>
    <property type="molecule type" value="Genomic_DNA"/>
</dbReference>
<dbReference type="InterPro" id="IPR029063">
    <property type="entry name" value="SAM-dependent_MTases_sf"/>
</dbReference>
<organism evidence="1 2">
    <name type="scientific">Peptoanaerobacter stomatis</name>
    <dbReference type="NCBI Taxonomy" id="796937"/>
    <lineage>
        <taxon>Bacteria</taxon>
        <taxon>Bacillati</taxon>
        <taxon>Bacillota</taxon>
        <taxon>Clostridia</taxon>
        <taxon>Peptostreptococcales</taxon>
        <taxon>Filifactoraceae</taxon>
        <taxon>Peptoanaerobacter</taxon>
    </lineage>
</organism>
<protein>
    <submittedName>
        <fullName evidence="1">Uncharacterized protein</fullName>
    </submittedName>
</protein>
<comment type="caution">
    <text evidence="1">The sequence shown here is derived from an EMBL/GenBank/DDBJ whole genome shotgun (WGS) entry which is preliminary data.</text>
</comment>
<dbReference type="HOGENOM" id="CLU_754094_0_0_9"/>
<dbReference type="PATRIC" id="fig|796940.3.peg.1661"/>
<dbReference type="Gene3D" id="3.40.50.150">
    <property type="entry name" value="Vaccinia Virus protein VP39"/>
    <property type="match status" value="1"/>
</dbReference>
<accession>G9XEG3</accession>
<evidence type="ECO:0000313" key="1">
    <source>
        <dbReference type="EMBL" id="EHL18646.1"/>
    </source>
</evidence>
<dbReference type="AlphaFoldDB" id="G9XEG3"/>
<reference evidence="1 2" key="1">
    <citation type="submission" date="2011-08" db="EMBL/GenBank/DDBJ databases">
        <title>The Genome Sequence of Eubacteriaceae bacterium CM5.</title>
        <authorList>
            <consortium name="The Broad Institute Genome Sequencing Platform"/>
            <person name="Earl A."/>
            <person name="Ward D."/>
            <person name="Feldgarden M."/>
            <person name="Gevers D."/>
            <person name="Sizova M."/>
            <person name="Hazen A."/>
            <person name="Epstein S."/>
            <person name="Young S.K."/>
            <person name="Zeng Q."/>
            <person name="Gargeya S."/>
            <person name="Fitzgerald M."/>
            <person name="Haas B."/>
            <person name="Abouelleil A."/>
            <person name="Alvarado L."/>
            <person name="Arachchi H.M."/>
            <person name="Berlin A."/>
            <person name="Brown A."/>
            <person name="Chapman S.B."/>
            <person name="Chen Z."/>
            <person name="Dunbar C."/>
            <person name="Freedman E."/>
            <person name="Gearin G."/>
            <person name="Gellesch M."/>
            <person name="Goldberg J."/>
            <person name="Griggs A."/>
            <person name="Gujja S."/>
            <person name="Heiman D."/>
            <person name="Howarth C."/>
            <person name="Larson L."/>
            <person name="Lui A."/>
            <person name="MacDonald P.J.P."/>
            <person name="Montmayeur A."/>
            <person name="Murphy C."/>
            <person name="Neiman D."/>
            <person name="Pearson M."/>
            <person name="Priest M."/>
            <person name="Roberts A."/>
            <person name="Saif S."/>
            <person name="Shea T."/>
            <person name="Shenoy N."/>
            <person name="Sisk P."/>
            <person name="Stolte C."/>
            <person name="Sykes S."/>
            <person name="Wortman J."/>
            <person name="Nusbaum C."/>
            <person name="Birren B."/>
        </authorList>
    </citation>
    <scope>NUCLEOTIDE SEQUENCE [LARGE SCALE GENOMIC DNA]</scope>
    <source>
        <strain evidence="1 2">CM5</strain>
    </source>
</reference>